<protein>
    <submittedName>
        <fullName evidence="1">Uncharacterized protein</fullName>
    </submittedName>
</protein>
<keyword evidence="2" id="KW-1185">Reference proteome</keyword>
<proteinExistence type="predicted"/>
<dbReference type="EMBL" id="JAGKQM010000008">
    <property type="protein sequence ID" value="KAH0914334.1"/>
    <property type="molecule type" value="Genomic_DNA"/>
</dbReference>
<organism evidence="1 2">
    <name type="scientific">Brassica napus</name>
    <name type="common">Rape</name>
    <dbReference type="NCBI Taxonomy" id="3708"/>
    <lineage>
        <taxon>Eukaryota</taxon>
        <taxon>Viridiplantae</taxon>
        <taxon>Streptophyta</taxon>
        <taxon>Embryophyta</taxon>
        <taxon>Tracheophyta</taxon>
        <taxon>Spermatophyta</taxon>
        <taxon>Magnoliopsida</taxon>
        <taxon>eudicotyledons</taxon>
        <taxon>Gunneridae</taxon>
        <taxon>Pentapetalae</taxon>
        <taxon>rosids</taxon>
        <taxon>malvids</taxon>
        <taxon>Brassicales</taxon>
        <taxon>Brassicaceae</taxon>
        <taxon>Brassiceae</taxon>
        <taxon>Brassica</taxon>
    </lineage>
</organism>
<feature type="non-terminal residue" evidence="1">
    <location>
        <position position="1"/>
    </location>
</feature>
<sequence>IYSVPAYGRRVSERAVAGTVVRPRGRGEGFLRWRGGFFRSRFDSVRGRLLQLRRRRYSPGGGGCVSSATVGSFLSGGGGLLSSVVAVLFPEGGGYRGLSDDAFGGGPSVSKFEAGYEIRRNEGTVRWLWRRFEAETVRSRRCATRVDPRAQMLPRVQQPASLMRVSSRRRSGSYGLGRGPVLNV</sequence>
<comment type="caution">
    <text evidence="1">The sequence shown here is derived from an EMBL/GenBank/DDBJ whole genome shotgun (WGS) entry which is preliminary data.</text>
</comment>
<gene>
    <name evidence="1" type="ORF">HID58_028780</name>
</gene>
<reference evidence="1 2" key="1">
    <citation type="submission" date="2021-05" db="EMBL/GenBank/DDBJ databases">
        <title>Genome Assembly of Synthetic Allotetraploid Brassica napus Reveals Homoeologous Exchanges between Subgenomes.</title>
        <authorList>
            <person name="Davis J.T."/>
        </authorList>
    </citation>
    <scope>NUCLEOTIDE SEQUENCE [LARGE SCALE GENOMIC DNA]</scope>
    <source>
        <strain evidence="2">cv. Da-Ae</strain>
        <tissue evidence="1">Seedling</tissue>
    </source>
</reference>
<evidence type="ECO:0000313" key="1">
    <source>
        <dbReference type="EMBL" id="KAH0914334.1"/>
    </source>
</evidence>
<name>A0ABQ8CB82_BRANA</name>
<accession>A0ABQ8CB82</accession>
<dbReference type="Proteomes" id="UP000824890">
    <property type="component" value="Unassembled WGS sequence"/>
</dbReference>
<evidence type="ECO:0000313" key="2">
    <source>
        <dbReference type="Proteomes" id="UP000824890"/>
    </source>
</evidence>